<dbReference type="SUPFAM" id="SSF53850">
    <property type="entry name" value="Periplasmic binding protein-like II"/>
    <property type="match status" value="1"/>
</dbReference>
<feature type="domain" description="Porphobilinogen deaminase N-terminal" evidence="9">
    <location>
        <begin position="14"/>
        <end position="217"/>
    </location>
</feature>
<comment type="pathway">
    <text evidence="2">Porphyrin-containing compound metabolism; protoporphyrin-IX biosynthesis; coproporphyrinogen-III from 5-aminolevulinate: step 2/4.</text>
</comment>
<dbReference type="HAMAP" id="MF_00260">
    <property type="entry name" value="Porphobil_deam"/>
    <property type="match status" value="1"/>
</dbReference>
<evidence type="ECO:0000313" key="12">
    <source>
        <dbReference type="Proteomes" id="UP000552700"/>
    </source>
</evidence>
<comment type="miscellaneous">
    <text evidence="8">The porphobilinogen subunits are added to the dipyrromethane group.</text>
</comment>
<keyword evidence="12" id="KW-1185">Reference proteome</keyword>
<sequence length="314" mass="33014">MTDAPATHSPARPLRLGTRASPLAMVQAHLVADALRAAHGWDEDAILIRPVVASGDKVLDRPLADIGGKALWTKELDRSLALGEIDFAVHSMKDVETIRPDAFLIAAVLPRADVRDRLVGAESLGAIPAGGRLGTSSPRRAAQIRRLRPDVEIVLFRGNVATRLARLEAGEADATLLAAAGLDRLGQSDVGHAVPVDIMLPAPAQGTIGVEALANNMPVRALLDAIDHRDTHACVAAERAVLRALGGTCHSPIAALAVPEGDRVWLRTQILSNDGKESVATEARLDPGDEAAAMALGVDMLERASQGLRALFAP</sequence>
<dbReference type="Pfam" id="PF01379">
    <property type="entry name" value="Porphobil_deam"/>
    <property type="match status" value="1"/>
</dbReference>
<dbReference type="EMBL" id="JACIJP010000002">
    <property type="protein sequence ID" value="MBB6124115.1"/>
    <property type="molecule type" value="Genomic_DNA"/>
</dbReference>
<organism evidence="11 12">
    <name type="scientific">Sphingobium subterraneum</name>
    <dbReference type="NCBI Taxonomy" id="627688"/>
    <lineage>
        <taxon>Bacteria</taxon>
        <taxon>Pseudomonadati</taxon>
        <taxon>Pseudomonadota</taxon>
        <taxon>Alphaproteobacteria</taxon>
        <taxon>Sphingomonadales</taxon>
        <taxon>Sphingomonadaceae</taxon>
        <taxon>Sphingobium</taxon>
    </lineage>
</organism>
<evidence type="ECO:0000256" key="3">
    <source>
        <dbReference type="ARBA" id="ARBA00005638"/>
    </source>
</evidence>
<dbReference type="Pfam" id="PF03900">
    <property type="entry name" value="Porphobil_deamC"/>
    <property type="match status" value="1"/>
</dbReference>
<evidence type="ECO:0000259" key="10">
    <source>
        <dbReference type="Pfam" id="PF03900"/>
    </source>
</evidence>
<proteinExistence type="inferred from homology"/>
<comment type="catalytic activity">
    <reaction evidence="7 8">
        <text>4 porphobilinogen + H2O = hydroxymethylbilane + 4 NH4(+)</text>
        <dbReference type="Rhea" id="RHEA:13185"/>
        <dbReference type="ChEBI" id="CHEBI:15377"/>
        <dbReference type="ChEBI" id="CHEBI:28938"/>
        <dbReference type="ChEBI" id="CHEBI:57845"/>
        <dbReference type="ChEBI" id="CHEBI:58126"/>
        <dbReference type="EC" id="2.5.1.61"/>
    </reaction>
</comment>
<dbReference type="FunFam" id="3.40.190.10:FF:000005">
    <property type="entry name" value="Porphobilinogen deaminase"/>
    <property type="match status" value="1"/>
</dbReference>
<gene>
    <name evidence="8" type="primary">hemC</name>
    <name evidence="11" type="ORF">FHS92_001844</name>
</gene>
<comment type="function">
    <text evidence="1 8">Tetrapolymerization of the monopyrrole PBG into the hydroxymethylbilane pre-uroporphyrinogen in several discrete steps.</text>
</comment>
<dbReference type="EC" id="2.5.1.61" evidence="8"/>
<evidence type="ECO:0000256" key="2">
    <source>
        <dbReference type="ARBA" id="ARBA00004735"/>
    </source>
</evidence>
<name>A0A841J6F2_9SPHN</name>
<dbReference type="InterPro" id="IPR022418">
    <property type="entry name" value="Porphobilinogen_deaminase_C"/>
</dbReference>
<dbReference type="SUPFAM" id="SSF54782">
    <property type="entry name" value="Porphobilinogen deaminase (hydroxymethylbilane synthase), C-terminal domain"/>
    <property type="match status" value="1"/>
</dbReference>
<protein>
    <recommendedName>
        <fullName evidence="8">Porphobilinogen deaminase</fullName>
        <shortName evidence="8">PBG</shortName>
        <ecNumber evidence="8">2.5.1.61</ecNumber>
    </recommendedName>
    <alternativeName>
        <fullName evidence="8">Hydroxymethylbilane synthase</fullName>
        <shortName evidence="8">HMBS</shortName>
    </alternativeName>
    <alternativeName>
        <fullName evidence="8">Pre-uroporphyrinogen synthase</fullName>
    </alternativeName>
</protein>
<evidence type="ECO:0000256" key="6">
    <source>
        <dbReference type="ARBA" id="ARBA00023244"/>
    </source>
</evidence>
<feature type="modified residue" description="S-(dipyrrolylmethanemethyl)cysteine" evidence="8">
    <location>
        <position position="249"/>
    </location>
</feature>
<evidence type="ECO:0000256" key="5">
    <source>
        <dbReference type="ARBA" id="ARBA00022679"/>
    </source>
</evidence>
<dbReference type="UniPathway" id="UPA00251">
    <property type="reaction ID" value="UER00319"/>
</dbReference>
<keyword evidence="5 8" id="KW-0808">Transferase</keyword>
<dbReference type="InterPro" id="IPR036803">
    <property type="entry name" value="Porphobilinogen_deaminase_C_sf"/>
</dbReference>
<dbReference type="GO" id="GO:0006782">
    <property type="term" value="P:protoporphyrinogen IX biosynthetic process"/>
    <property type="evidence" value="ECO:0007669"/>
    <property type="project" value="UniProtKB-UniRule"/>
</dbReference>
<dbReference type="AlphaFoldDB" id="A0A841J6F2"/>
<dbReference type="GO" id="GO:0005737">
    <property type="term" value="C:cytoplasm"/>
    <property type="evidence" value="ECO:0007669"/>
    <property type="project" value="UniProtKB-UniRule"/>
</dbReference>
<evidence type="ECO:0000259" key="9">
    <source>
        <dbReference type="Pfam" id="PF01379"/>
    </source>
</evidence>
<dbReference type="GO" id="GO:0004418">
    <property type="term" value="F:hydroxymethylbilane synthase activity"/>
    <property type="evidence" value="ECO:0007669"/>
    <property type="project" value="UniProtKB-UniRule"/>
</dbReference>
<comment type="subunit">
    <text evidence="4 8">Monomer.</text>
</comment>
<comment type="caution">
    <text evidence="11">The sequence shown here is derived from an EMBL/GenBank/DDBJ whole genome shotgun (WGS) entry which is preliminary data.</text>
</comment>
<dbReference type="Gene3D" id="3.40.190.10">
    <property type="entry name" value="Periplasmic binding protein-like II"/>
    <property type="match status" value="2"/>
</dbReference>
<evidence type="ECO:0000256" key="7">
    <source>
        <dbReference type="ARBA" id="ARBA00048169"/>
    </source>
</evidence>
<dbReference type="InterPro" id="IPR000860">
    <property type="entry name" value="HemC"/>
</dbReference>
<comment type="cofactor">
    <cofactor evidence="8">
        <name>dipyrromethane</name>
        <dbReference type="ChEBI" id="CHEBI:60342"/>
    </cofactor>
    <text evidence="8">Binds 1 dipyrromethane group covalently.</text>
</comment>
<dbReference type="Gene3D" id="3.30.160.40">
    <property type="entry name" value="Porphobilinogen deaminase, C-terminal domain"/>
    <property type="match status" value="1"/>
</dbReference>
<accession>A0A841J6F2</accession>
<evidence type="ECO:0000256" key="8">
    <source>
        <dbReference type="HAMAP-Rule" id="MF_00260"/>
    </source>
</evidence>
<dbReference type="RefSeq" id="WP_184079783.1">
    <property type="nucleotide sequence ID" value="NZ_JACIJP010000002.1"/>
</dbReference>
<dbReference type="PANTHER" id="PTHR11557:SF0">
    <property type="entry name" value="PORPHOBILINOGEN DEAMINASE"/>
    <property type="match status" value="1"/>
</dbReference>
<dbReference type="NCBIfam" id="TIGR00212">
    <property type="entry name" value="hemC"/>
    <property type="match status" value="1"/>
</dbReference>
<evidence type="ECO:0000256" key="4">
    <source>
        <dbReference type="ARBA" id="ARBA00011245"/>
    </source>
</evidence>
<evidence type="ECO:0000256" key="1">
    <source>
        <dbReference type="ARBA" id="ARBA00002869"/>
    </source>
</evidence>
<comment type="similarity">
    <text evidence="3 8">Belongs to the HMBS family.</text>
</comment>
<reference evidence="11 12" key="1">
    <citation type="submission" date="2020-08" db="EMBL/GenBank/DDBJ databases">
        <title>Genomic Encyclopedia of Type Strains, Phase IV (KMG-IV): sequencing the most valuable type-strain genomes for metagenomic binning, comparative biology and taxonomic classification.</title>
        <authorList>
            <person name="Goeker M."/>
        </authorList>
    </citation>
    <scope>NUCLEOTIDE SEQUENCE [LARGE SCALE GENOMIC DNA]</scope>
    <source>
        <strain evidence="11 12">DSM 102255</strain>
    </source>
</reference>
<dbReference type="PIRSF" id="PIRSF001438">
    <property type="entry name" value="4pyrrol_synth_OHMeBilane_synth"/>
    <property type="match status" value="1"/>
</dbReference>
<dbReference type="PANTHER" id="PTHR11557">
    <property type="entry name" value="PORPHOBILINOGEN DEAMINASE"/>
    <property type="match status" value="1"/>
</dbReference>
<keyword evidence="6 8" id="KW-0627">Porphyrin biosynthesis</keyword>
<feature type="domain" description="Porphobilinogen deaminase C-terminal" evidence="10">
    <location>
        <begin position="233"/>
        <end position="303"/>
    </location>
</feature>
<evidence type="ECO:0000313" key="11">
    <source>
        <dbReference type="EMBL" id="MBB6124115.1"/>
    </source>
</evidence>
<dbReference type="InterPro" id="IPR022417">
    <property type="entry name" value="Porphobilin_deaminase_N"/>
</dbReference>
<dbReference type="Proteomes" id="UP000552700">
    <property type="component" value="Unassembled WGS sequence"/>
</dbReference>
<dbReference type="PRINTS" id="PR00151">
    <property type="entry name" value="PORPHBDMNASE"/>
</dbReference>